<reference evidence="1" key="1">
    <citation type="submission" date="2021-02" db="EMBL/GenBank/DDBJ databases">
        <authorList>
            <person name="Nowell W R."/>
        </authorList>
    </citation>
    <scope>NUCLEOTIDE SEQUENCE</scope>
</reference>
<sequence>MYSVIETQKGKPCLLFNGYRYLKDRTRNNRIKEIKNDYAFNVASVKQGAAQQRKVPRRKIYVIRNAWILDLMERYKKGTLTKDDYLSKISKTIGEKHKKIPITDEPTIAL</sequence>
<dbReference type="OrthoDB" id="10560460at2759"/>
<dbReference type="Gene3D" id="2.20.25.240">
    <property type="match status" value="1"/>
</dbReference>
<comment type="caution">
    <text evidence="1">The sequence shown here is derived from an EMBL/GenBank/DDBJ whole genome shotgun (WGS) entry which is preliminary data.</text>
</comment>
<dbReference type="EMBL" id="CAJOBC010092052">
    <property type="protein sequence ID" value="CAF4406007.1"/>
    <property type="molecule type" value="Genomic_DNA"/>
</dbReference>
<proteinExistence type="predicted"/>
<keyword evidence="3" id="KW-1185">Reference proteome</keyword>
<dbReference type="EMBL" id="CAJNOQ010026399">
    <property type="protein sequence ID" value="CAF1545359.1"/>
    <property type="molecule type" value="Genomic_DNA"/>
</dbReference>
<organism evidence="1 3">
    <name type="scientific">Didymodactylos carnosus</name>
    <dbReference type="NCBI Taxonomy" id="1234261"/>
    <lineage>
        <taxon>Eukaryota</taxon>
        <taxon>Metazoa</taxon>
        <taxon>Spiralia</taxon>
        <taxon>Gnathifera</taxon>
        <taxon>Rotifera</taxon>
        <taxon>Eurotatoria</taxon>
        <taxon>Bdelloidea</taxon>
        <taxon>Philodinida</taxon>
        <taxon>Philodinidae</taxon>
        <taxon>Didymodactylos</taxon>
    </lineage>
</organism>
<evidence type="ECO:0000313" key="2">
    <source>
        <dbReference type="EMBL" id="CAF4406007.1"/>
    </source>
</evidence>
<name>A0A815WRW9_9BILA</name>
<gene>
    <name evidence="1" type="ORF">GPM918_LOCUS38873</name>
    <name evidence="2" type="ORF">SRO942_LOCUS39723</name>
</gene>
<dbReference type="AlphaFoldDB" id="A0A815WRW9"/>
<accession>A0A815WRW9</accession>
<dbReference type="Proteomes" id="UP000663829">
    <property type="component" value="Unassembled WGS sequence"/>
</dbReference>
<evidence type="ECO:0000313" key="1">
    <source>
        <dbReference type="EMBL" id="CAF1545359.1"/>
    </source>
</evidence>
<dbReference type="Proteomes" id="UP000681722">
    <property type="component" value="Unassembled WGS sequence"/>
</dbReference>
<protein>
    <submittedName>
        <fullName evidence="1">Uncharacterized protein</fullName>
    </submittedName>
</protein>
<evidence type="ECO:0000313" key="3">
    <source>
        <dbReference type="Proteomes" id="UP000663829"/>
    </source>
</evidence>